<dbReference type="InterPro" id="IPR002293">
    <property type="entry name" value="AA/rel_permease1"/>
</dbReference>
<dbReference type="PANTHER" id="PTHR45649">
    <property type="entry name" value="AMINO-ACID PERMEASE BAT1"/>
    <property type="match status" value="1"/>
</dbReference>
<comment type="subcellular location">
    <subcellularLocation>
        <location evidence="1">Membrane</location>
        <topology evidence="1">Multi-pass membrane protein</topology>
    </subcellularLocation>
</comment>
<feature type="transmembrane region" description="Helical" evidence="6">
    <location>
        <begin position="215"/>
        <end position="242"/>
    </location>
</feature>
<feature type="transmembrane region" description="Helical" evidence="6">
    <location>
        <begin position="263"/>
        <end position="285"/>
    </location>
</feature>
<keyword evidence="3 6" id="KW-0812">Transmembrane</keyword>
<comment type="caution">
    <text evidence="7">The sequence shown here is derived from an EMBL/GenBank/DDBJ whole genome shotgun (WGS) entry which is preliminary data.</text>
</comment>
<dbReference type="PIRSF" id="PIRSF006060">
    <property type="entry name" value="AA_transporter"/>
    <property type="match status" value="1"/>
</dbReference>
<evidence type="ECO:0000256" key="3">
    <source>
        <dbReference type="ARBA" id="ARBA00022692"/>
    </source>
</evidence>
<feature type="transmembrane region" description="Helical" evidence="6">
    <location>
        <begin position="291"/>
        <end position="313"/>
    </location>
</feature>
<reference evidence="7 8" key="1">
    <citation type="submission" date="2024-02" db="EMBL/GenBank/DDBJ databases">
        <title>First draft genome assembly of two strains of Seiridium cardinale.</title>
        <authorList>
            <person name="Emiliani G."/>
            <person name="Scali E."/>
        </authorList>
    </citation>
    <scope>NUCLEOTIDE SEQUENCE [LARGE SCALE GENOMIC DNA]</scope>
    <source>
        <strain evidence="7 8">BM-138-000479</strain>
    </source>
</reference>
<evidence type="ECO:0000256" key="2">
    <source>
        <dbReference type="ARBA" id="ARBA00022448"/>
    </source>
</evidence>
<keyword evidence="5 6" id="KW-0472">Membrane</keyword>
<dbReference type="Pfam" id="PF13520">
    <property type="entry name" value="AA_permease_2"/>
    <property type="match status" value="1"/>
</dbReference>
<accession>A0ABR2Y438</accession>
<evidence type="ECO:0000256" key="4">
    <source>
        <dbReference type="ARBA" id="ARBA00022989"/>
    </source>
</evidence>
<evidence type="ECO:0000313" key="7">
    <source>
        <dbReference type="EMBL" id="KAK9780676.1"/>
    </source>
</evidence>
<dbReference type="EMBL" id="JARVKM010000005">
    <property type="protein sequence ID" value="KAK9780676.1"/>
    <property type="molecule type" value="Genomic_DNA"/>
</dbReference>
<feature type="transmembrane region" description="Helical" evidence="6">
    <location>
        <begin position="80"/>
        <end position="97"/>
    </location>
</feature>
<evidence type="ECO:0000256" key="5">
    <source>
        <dbReference type="ARBA" id="ARBA00023136"/>
    </source>
</evidence>
<protein>
    <submittedName>
        <fullName evidence="7">Amino acid permease/ SLC12A domain-containing protein</fullName>
    </submittedName>
</protein>
<feature type="transmembrane region" description="Helical" evidence="6">
    <location>
        <begin position="45"/>
        <end position="68"/>
    </location>
</feature>
<feature type="transmembrane region" description="Helical" evidence="6">
    <location>
        <begin position="364"/>
        <end position="382"/>
    </location>
</feature>
<evidence type="ECO:0000256" key="1">
    <source>
        <dbReference type="ARBA" id="ARBA00004141"/>
    </source>
</evidence>
<sequence>MSSENSGKHFATSSSQGGEILEINNDDEVLHNLGYEQHMKRGFNFWSMTAFCLTGLGLLPSLGGTLWFSLGYLGLMPMTWGWLVASFFIMFEVLSLAEMSSAMPTSGGLKTGNYNTAHDIFFTEYNQTEWSSKGLVFLLTFLVPSHLAEETEDAANVVPRVMWISCLTVAVLGYVFNVVLAFAATDIDAIFESPLGQPLGAILVLAMGNGSLTKLLWICTVLSNFGVVFVCNAAATRIYFAYARDGALPCAKWLSHVNRTTRTPVNATIALSTVFALIGLISLGSTTALQAFFSGSSVSGAIAYLMPVLMRCVNENNPDYKPGPFNLGKWSRPVRLVACIWTIFTLPLFSFPDSPNPDATTFNWSIAFNGGLFLIVLPWYFFKARKTFHGPGAKDLSH</sequence>
<feature type="transmembrane region" description="Helical" evidence="6">
    <location>
        <begin position="334"/>
        <end position="352"/>
    </location>
</feature>
<dbReference type="PANTHER" id="PTHR45649:SF29">
    <property type="entry name" value="AMINO ACID TRANSPORTER (EUROFUNG)"/>
    <property type="match status" value="1"/>
</dbReference>
<evidence type="ECO:0000256" key="6">
    <source>
        <dbReference type="SAM" id="Phobius"/>
    </source>
</evidence>
<keyword evidence="2" id="KW-0813">Transport</keyword>
<gene>
    <name evidence="7" type="ORF">SCAR479_01862</name>
</gene>
<name>A0ABR2Y438_9PEZI</name>
<organism evidence="7 8">
    <name type="scientific">Seiridium cardinale</name>
    <dbReference type="NCBI Taxonomy" id="138064"/>
    <lineage>
        <taxon>Eukaryota</taxon>
        <taxon>Fungi</taxon>
        <taxon>Dikarya</taxon>
        <taxon>Ascomycota</taxon>
        <taxon>Pezizomycotina</taxon>
        <taxon>Sordariomycetes</taxon>
        <taxon>Xylariomycetidae</taxon>
        <taxon>Amphisphaeriales</taxon>
        <taxon>Sporocadaceae</taxon>
        <taxon>Seiridium</taxon>
    </lineage>
</organism>
<dbReference type="Gene3D" id="1.20.1740.10">
    <property type="entry name" value="Amino acid/polyamine transporter I"/>
    <property type="match status" value="1"/>
</dbReference>
<evidence type="ECO:0000313" key="8">
    <source>
        <dbReference type="Proteomes" id="UP001465668"/>
    </source>
</evidence>
<proteinExistence type="predicted"/>
<keyword evidence="8" id="KW-1185">Reference proteome</keyword>
<keyword evidence="4 6" id="KW-1133">Transmembrane helix</keyword>
<feature type="transmembrane region" description="Helical" evidence="6">
    <location>
        <begin position="161"/>
        <end position="184"/>
    </location>
</feature>
<dbReference type="Proteomes" id="UP001465668">
    <property type="component" value="Unassembled WGS sequence"/>
</dbReference>